<dbReference type="Gene3D" id="3.80.10.10">
    <property type="entry name" value="Ribonuclease Inhibitor"/>
    <property type="match status" value="2"/>
</dbReference>
<dbReference type="Gene3D" id="2.10.270.10">
    <property type="entry name" value="Cholin Binding"/>
    <property type="match status" value="1"/>
</dbReference>
<feature type="compositionally biased region" description="Gly residues" evidence="4">
    <location>
        <begin position="872"/>
        <end position="899"/>
    </location>
</feature>
<feature type="repeat" description="Cell wall-binding" evidence="2">
    <location>
        <begin position="1005"/>
        <end position="1024"/>
    </location>
</feature>
<feature type="coiled-coil region" evidence="3">
    <location>
        <begin position="240"/>
        <end position="267"/>
    </location>
</feature>
<dbReference type="InterPro" id="IPR026906">
    <property type="entry name" value="LRR_5"/>
</dbReference>
<dbReference type="InterPro" id="IPR018337">
    <property type="entry name" value="Cell_wall/Cho-bd_repeat"/>
</dbReference>
<accession>A0A930GVU5</accession>
<dbReference type="PANTHER" id="PTHR45661">
    <property type="entry name" value="SURFACE ANTIGEN"/>
    <property type="match status" value="1"/>
</dbReference>
<dbReference type="PANTHER" id="PTHR45661:SF3">
    <property type="entry name" value="IG-LIKE DOMAIN-CONTAINING PROTEIN"/>
    <property type="match status" value="1"/>
</dbReference>
<dbReference type="InterPro" id="IPR053139">
    <property type="entry name" value="Surface_bspA-like"/>
</dbReference>
<feature type="repeat" description="Cell wall-binding" evidence="2">
    <location>
        <begin position="935"/>
        <end position="954"/>
    </location>
</feature>
<reference evidence="5" key="1">
    <citation type="submission" date="2020-04" db="EMBL/GenBank/DDBJ databases">
        <title>Deep metagenomics examines the oral microbiome during advanced dental caries in children, revealing novel taxa and co-occurrences with host molecules.</title>
        <authorList>
            <person name="Baker J.L."/>
            <person name="Morton J.T."/>
            <person name="Dinis M."/>
            <person name="Alvarez R."/>
            <person name="Tran N.C."/>
            <person name="Knight R."/>
            <person name="Edlund A."/>
        </authorList>
    </citation>
    <scope>NUCLEOTIDE SEQUENCE</scope>
    <source>
        <strain evidence="5">JCVI_38_bin.19</strain>
    </source>
</reference>
<name>A0A930GVU5_9FIRM</name>
<dbReference type="SUPFAM" id="SSF69360">
    <property type="entry name" value="Cell wall binding repeat"/>
    <property type="match status" value="1"/>
</dbReference>
<dbReference type="Proteomes" id="UP000775770">
    <property type="component" value="Unassembled WGS sequence"/>
</dbReference>
<dbReference type="InterPro" id="IPR032675">
    <property type="entry name" value="LRR_dom_sf"/>
</dbReference>
<comment type="caution">
    <text evidence="5">The sequence shown here is derived from an EMBL/GenBank/DDBJ whole genome shotgun (WGS) entry which is preliminary data.</text>
</comment>
<protein>
    <submittedName>
        <fullName evidence="5">Leucine-rich repeat protein</fullName>
    </submittedName>
</protein>
<keyword evidence="1" id="KW-0677">Repeat</keyword>
<feature type="region of interest" description="Disordered" evidence="4">
    <location>
        <begin position="859"/>
        <end position="905"/>
    </location>
</feature>
<gene>
    <name evidence="5" type="ORF">HXM90_03970</name>
</gene>
<evidence type="ECO:0000313" key="5">
    <source>
        <dbReference type="EMBL" id="MBF1272564.1"/>
    </source>
</evidence>
<evidence type="ECO:0000313" key="6">
    <source>
        <dbReference type="Proteomes" id="UP000775770"/>
    </source>
</evidence>
<evidence type="ECO:0000256" key="4">
    <source>
        <dbReference type="SAM" id="MobiDB-lite"/>
    </source>
</evidence>
<proteinExistence type="predicted"/>
<evidence type="ECO:0000256" key="3">
    <source>
        <dbReference type="SAM" id="Coils"/>
    </source>
</evidence>
<dbReference type="Pfam" id="PF13306">
    <property type="entry name" value="LRR_5"/>
    <property type="match status" value="2"/>
</dbReference>
<evidence type="ECO:0000256" key="1">
    <source>
        <dbReference type="ARBA" id="ARBA00022737"/>
    </source>
</evidence>
<keyword evidence="3" id="KW-0175">Coiled coil</keyword>
<evidence type="ECO:0000256" key="2">
    <source>
        <dbReference type="PROSITE-ProRule" id="PRU00591"/>
    </source>
</evidence>
<dbReference type="Pfam" id="PF19127">
    <property type="entry name" value="Choline_bind_3"/>
    <property type="match status" value="2"/>
</dbReference>
<organism evidence="5 6">
    <name type="scientific">Oribacterium sinus</name>
    <dbReference type="NCBI Taxonomy" id="237576"/>
    <lineage>
        <taxon>Bacteria</taxon>
        <taxon>Bacillati</taxon>
        <taxon>Bacillota</taxon>
        <taxon>Clostridia</taxon>
        <taxon>Lachnospirales</taxon>
        <taxon>Lachnospiraceae</taxon>
        <taxon>Oribacterium</taxon>
    </lineage>
</organism>
<sequence>MTLKYFLKKRKDCYNLMHVVFFSTEAKCELVKQYMRRKMRKRAKKALALLLALSCSFSTYVSAATIANETVLSEGIKQSFPEEKSTTSSENVMEENALEEDALEENVMGKNVVEEKNEIEKEISSIESEATEENAFYAEKELSGVLITVQADSGVFPKDATLRVRKLSKVEEQKVDSTVKEKLEEDKQNLLQSIIFDISVLDQNGEEIQPDTAKGEVKVSFSKLSFLEENAEKQISVFHLDSVDAAAEKLETEKIEEKENAVKVSAEHFSVFAVSLVEKENSWKELAYLSDTIAVELGELITIHELLHSYVLRCRVIPETNPTVIGIKHDADGQLAIEALHEGTAKLLVTQKWGEGELTKEFKIIVQKAPLSGRLGKQIEYSLSGTGNDMTLTLRGRGETDAIKVAPWEPYRNKIRKVMIEEGIEKLNVGVSAFGHMDYLETVSLPSTLKEIPYHAFYDSKNLGDVTIPASVRRIGEEAFYKFKGNEKKNTIINHSPVFMSQKKGWHYNPDYTSVQQTAKEDENGEKKGNISFKNVNFYTLPEINKYFFEFEVTGKPYINFFLYKTEDPNEVVSIQNFTDDSGKFKRSLSLGYLTYDAQCRVPEVDKIFTSYLFDFGDTSTLSFLPGHTYYCTFLMDPGGRKSPSSETQLLQKVITVSDEARLPSVDGNFSWQITGEKKPYTVTINGSGRMQGLTANGELRSWNKLLNALGTRAHLELRGNITALDSHALAGVDYIKKGLVLPDSIVEIGDSVFSEKSIEGNLVFPKNLKKIGNSAFRNLSYKGDLSLPAGLESIGESAFSDLKEANTITIPTSVTHIGAGAFYKDKMNFKGKNRIVNHSSLKLGTRYVNPLFTDYTTDDSGEAPIPSNSGSGRGGSGGGSGSGGSGGSGGGSSSGGSSGTPMVLGADRNLPSNVNWQRDAKGWWILNPDGTYPKAQWLWINNRWYYFNQEGYMFTGWLFYNNAWYYFEENEGSEQGKMSLGWKEIRGFWYYFSEEVGAENGKMRTGWQELKGKWYYLNPQAGADNGKMLFNTKVDGYILGTDGAWQTA</sequence>
<dbReference type="PROSITE" id="PS51170">
    <property type="entry name" value="CW"/>
    <property type="match status" value="2"/>
</dbReference>
<dbReference type="EMBL" id="JABZRA010000039">
    <property type="protein sequence ID" value="MBF1272564.1"/>
    <property type="molecule type" value="Genomic_DNA"/>
</dbReference>
<dbReference type="AlphaFoldDB" id="A0A930GVU5"/>